<protein>
    <recommendedName>
        <fullName evidence="13">Peroxisomal adenine nucleotide carrier 1</fullName>
    </recommendedName>
</protein>
<keyword evidence="8" id="KW-0576">Peroxisome</keyword>
<dbReference type="InterPro" id="IPR045900">
    <property type="entry name" value="Peroxisomal_Ade_carrier"/>
</dbReference>
<evidence type="ECO:0000256" key="2">
    <source>
        <dbReference type="ARBA" id="ARBA00006375"/>
    </source>
</evidence>
<dbReference type="GO" id="GO:0005778">
    <property type="term" value="C:peroxisomal membrane"/>
    <property type="evidence" value="ECO:0007669"/>
    <property type="project" value="UniProtKB-SubCell"/>
</dbReference>
<dbReference type="EMBL" id="JAHRHJ020000005">
    <property type="protein sequence ID" value="KAH9314894.1"/>
    <property type="molecule type" value="Genomic_DNA"/>
</dbReference>
<evidence type="ECO:0000256" key="6">
    <source>
        <dbReference type="ARBA" id="ARBA00022989"/>
    </source>
</evidence>
<evidence type="ECO:0000313" key="11">
    <source>
        <dbReference type="EMBL" id="KAH9314894.1"/>
    </source>
</evidence>
<keyword evidence="4 9" id="KW-0812">Transmembrane</keyword>
<dbReference type="GO" id="GO:0007031">
    <property type="term" value="P:peroxisome organization"/>
    <property type="evidence" value="ECO:0007669"/>
    <property type="project" value="TreeGrafter"/>
</dbReference>
<dbReference type="InterPro" id="IPR018108">
    <property type="entry name" value="MCP_transmembrane"/>
</dbReference>
<dbReference type="GO" id="GO:0015217">
    <property type="term" value="F:ADP transmembrane transporter activity"/>
    <property type="evidence" value="ECO:0007669"/>
    <property type="project" value="InterPro"/>
</dbReference>
<keyword evidence="12" id="KW-1185">Reference proteome</keyword>
<dbReference type="Pfam" id="PF00153">
    <property type="entry name" value="Mito_carr"/>
    <property type="match status" value="1"/>
</dbReference>
<gene>
    <name evidence="11" type="ORF">KI387_023521</name>
</gene>
<proteinExistence type="inferred from homology"/>
<dbReference type="AlphaFoldDB" id="A0AA38G4V7"/>
<dbReference type="SUPFAM" id="SSF103506">
    <property type="entry name" value="Mitochondrial carrier"/>
    <property type="match status" value="1"/>
</dbReference>
<evidence type="ECO:0000256" key="5">
    <source>
        <dbReference type="ARBA" id="ARBA00022737"/>
    </source>
</evidence>
<evidence type="ECO:0008006" key="13">
    <source>
        <dbReference type="Google" id="ProtNLM"/>
    </source>
</evidence>
<name>A0AA38G4V7_TAXCH</name>
<evidence type="ECO:0000256" key="3">
    <source>
        <dbReference type="ARBA" id="ARBA00022448"/>
    </source>
</evidence>
<dbReference type="PANTHER" id="PTHR46650">
    <property type="entry name" value="PEROXISOMAL ADENINE NUCLEOTIDE TRANSPORTER 1"/>
    <property type="match status" value="1"/>
</dbReference>
<feature type="repeat" description="Solcar" evidence="9">
    <location>
        <begin position="73"/>
        <end position="172"/>
    </location>
</feature>
<sequence length="194" mass="21889">MQTSEFGKSKSLWQTLTEGSWKKAFDGVGVSLLLTCNPAIQYTVFEQLKRRLLTKQKRHQNVSVIEDSSPVVISAFAAFLLGALSKTAATVVTYPAIRCKVMIQRAETDEENKLLTNGEFREKRPKQVVDALRIIWRNEGPLGFYKGLSAQILKTVLSAALLLMIKEKTSRSTWVLMVGLRRYIVDAKKRIKQA</sequence>
<dbReference type="OMA" id="LWITLTE"/>
<evidence type="ECO:0000256" key="8">
    <source>
        <dbReference type="ARBA" id="ARBA00023140"/>
    </source>
</evidence>
<dbReference type="Gene3D" id="1.50.40.10">
    <property type="entry name" value="Mitochondrial carrier domain"/>
    <property type="match status" value="1"/>
</dbReference>
<accession>A0AA38G4V7</accession>
<keyword evidence="7 9" id="KW-0472">Membrane</keyword>
<keyword evidence="6" id="KW-1133">Transmembrane helix</keyword>
<evidence type="ECO:0000256" key="9">
    <source>
        <dbReference type="PROSITE-ProRule" id="PRU00282"/>
    </source>
</evidence>
<comment type="subcellular location">
    <subcellularLocation>
        <location evidence="1">Peroxisome membrane</location>
        <topology evidence="1">Multi-pass membrane protein</topology>
    </subcellularLocation>
</comment>
<dbReference type="GO" id="GO:0006635">
    <property type="term" value="P:fatty acid beta-oxidation"/>
    <property type="evidence" value="ECO:0007669"/>
    <property type="project" value="InterPro"/>
</dbReference>
<dbReference type="GO" id="GO:0005347">
    <property type="term" value="F:ATP transmembrane transporter activity"/>
    <property type="evidence" value="ECO:0007669"/>
    <property type="project" value="InterPro"/>
</dbReference>
<organism evidence="11 12">
    <name type="scientific">Taxus chinensis</name>
    <name type="common">Chinese yew</name>
    <name type="synonym">Taxus wallichiana var. chinensis</name>
    <dbReference type="NCBI Taxonomy" id="29808"/>
    <lineage>
        <taxon>Eukaryota</taxon>
        <taxon>Viridiplantae</taxon>
        <taxon>Streptophyta</taxon>
        <taxon>Embryophyta</taxon>
        <taxon>Tracheophyta</taxon>
        <taxon>Spermatophyta</taxon>
        <taxon>Pinopsida</taxon>
        <taxon>Pinidae</taxon>
        <taxon>Conifers II</taxon>
        <taxon>Cupressales</taxon>
        <taxon>Taxaceae</taxon>
        <taxon>Taxus</taxon>
    </lineage>
</organism>
<dbReference type="Proteomes" id="UP000824469">
    <property type="component" value="Unassembled WGS sequence"/>
</dbReference>
<keyword evidence="5" id="KW-0677">Repeat</keyword>
<reference evidence="11 12" key="1">
    <citation type="journal article" date="2021" name="Nat. Plants">
        <title>The Taxus genome provides insights into paclitaxel biosynthesis.</title>
        <authorList>
            <person name="Xiong X."/>
            <person name="Gou J."/>
            <person name="Liao Q."/>
            <person name="Li Y."/>
            <person name="Zhou Q."/>
            <person name="Bi G."/>
            <person name="Li C."/>
            <person name="Du R."/>
            <person name="Wang X."/>
            <person name="Sun T."/>
            <person name="Guo L."/>
            <person name="Liang H."/>
            <person name="Lu P."/>
            <person name="Wu Y."/>
            <person name="Zhang Z."/>
            <person name="Ro D.K."/>
            <person name="Shang Y."/>
            <person name="Huang S."/>
            <person name="Yan J."/>
        </authorList>
    </citation>
    <scope>NUCLEOTIDE SEQUENCE [LARGE SCALE GENOMIC DNA]</scope>
    <source>
        <strain evidence="11">Ta-2019</strain>
    </source>
</reference>
<dbReference type="PANTHER" id="PTHR46650:SF1">
    <property type="entry name" value="PEROXISOMAL ADENINE NUCLEOTIDE TRANSPORTER 1"/>
    <property type="match status" value="1"/>
</dbReference>
<evidence type="ECO:0000256" key="7">
    <source>
        <dbReference type="ARBA" id="ARBA00023136"/>
    </source>
</evidence>
<keyword evidence="3 10" id="KW-0813">Transport</keyword>
<comment type="caution">
    <text evidence="11">The sequence shown here is derived from an EMBL/GenBank/DDBJ whole genome shotgun (WGS) entry which is preliminary data.</text>
</comment>
<evidence type="ECO:0000256" key="4">
    <source>
        <dbReference type="ARBA" id="ARBA00022692"/>
    </source>
</evidence>
<evidence type="ECO:0000313" key="12">
    <source>
        <dbReference type="Proteomes" id="UP000824469"/>
    </source>
</evidence>
<evidence type="ECO:0000256" key="1">
    <source>
        <dbReference type="ARBA" id="ARBA00004585"/>
    </source>
</evidence>
<dbReference type="InterPro" id="IPR023395">
    <property type="entry name" value="MCP_dom_sf"/>
</dbReference>
<evidence type="ECO:0000256" key="10">
    <source>
        <dbReference type="RuleBase" id="RU000488"/>
    </source>
</evidence>
<dbReference type="PROSITE" id="PS50920">
    <property type="entry name" value="SOLCAR"/>
    <property type="match status" value="1"/>
</dbReference>
<comment type="similarity">
    <text evidence="2 10">Belongs to the mitochondrial carrier (TC 2.A.29) family.</text>
</comment>